<dbReference type="PANTHER" id="PTHR43133:SF46">
    <property type="entry name" value="RNA POLYMERASE SIGMA-70 FACTOR ECF SUBFAMILY"/>
    <property type="match status" value="1"/>
</dbReference>
<name>A0A561PGZ7_9BACT</name>
<evidence type="ECO:0000256" key="1">
    <source>
        <dbReference type="ARBA" id="ARBA00010641"/>
    </source>
</evidence>
<keyword evidence="2 6" id="KW-0805">Transcription regulation</keyword>
<organism evidence="9 10">
    <name type="scientific">Chitinophaga polysaccharea</name>
    <dbReference type="NCBI Taxonomy" id="1293035"/>
    <lineage>
        <taxon>Bacteria</taxon>
        <taxon>Pseudomonadati</taxon>
        <taxon>Bacteroidota</taxon>
        <taxon>Chitinophagia</taxon>
        <taxon>Chitinophagales</taxon>
        <taxon>Chitinophagaceae</taxon>
        <taxon>Chitinophaga</taxon>
    </lineage>
</organism>
<accession>A0A561PGZ7</accession>
<dbReference type="NCBIfam" id="TIGR02937">
    <property type="entry name" value="sigma70-ECF"/>
    <property type="match status" value="1"/>
</dbReference>
<dbReference type="AlphaFoldDB" id="A0A561PGZ7"/>
<dbReference type="SUPFAM" id="SSF88946">
    <property type="entry name" value="Sigma2 domain of RNA polymerase sigma factors"/>
    <property type="match status" value="1"/>
</dbReference>
<comment type="caution">
    <text evidence="9">The sequence shown here is derived from an EMBL/GenBank/DDBJ whole genome shotgun (WGS) entry which is preliminary data.</text>
</comment>
<gene>
    <name evidence="9" type="ORF">FHW36_107268</name>
</gene>
<evidence type="ECO:0000259" key="7">
    <source>
        <dbReference type="Pfam" id="PF04542"/>
    </source>
</evidence>
<feature type="domain" description="RNA polymerase sigma-70 region 2" evidence="7">
    <location>
        <begin position="24"/>
        <end position="91"/>
    </location>
</feature>
<dbReference type="GO" id="GO:0016987">
    <property type="term" value="F:sigma factor activity"/>
    <property type="evidence" value="ECO:0007669"/>
    <property type="project" value="UniProtKB-KW"/>
</dbReference>
<dbReference type="RefSeq" id="WP_145672382.1">
    <property type="nucleotide sequence ID" value="NZ_VIWO01000007.1"/>
</dbReference>
<dbReference type="PROSITE" id="PS01063">
    <property type="entry name" value="SIGMA70_ECF"/>
    <property type="match status" value="1"/>
</dbReference>
<dbReference type="Gene3D" id="1.10.10.10">
    <property type="entry name" value="Winged helix-like DNA-binding domain superfamily/Winged helix DNA-binding domain"/>
    <property type="match status" value="1"/>
</dbReference>
<keyword evidence="3 6" id="KW-0731">Sigma factor</keyword>
<sequence>MQDLTDGVLLQRLSEGDEQAFTLLFKRYSHKIYTIGLKLMKSAPMAEELVQEVFLQVWQKRVDMQRVVSFRAYLFTITRNQAIDYLRHIRRQELREQAGGALLEALGQDVGDWLAEKEYAIVIHQAVDRLSIRQKQVYHLMKGEGYKRRETAEILRMSPETVKSHLAEAMRAIRQYCQAYLKFLPLLLAFFRS</sequence>
<dbReference type="GO" id="GO:0003677">
    <property type="term" value="F:DNA binding"/>
    <property type="evidence" value="ECO:0007669"/>
    <property type="project" value="UniProtKB-KW"/>
</dbReference>
<dbReference type="InterPro" id="IPR013325">
    <property type="entry name" value="RNA_pol_sigma_r2"/>
</dbReference>
<dbReference type="SUPFAM" id="SSF88659">
    <property type="entry name" value="Sigma3 and sigma4 domains of RNA polymerase sigma factors"/>
    <property type="match status" value="1"/>
</dbReference>
<feature type="domain" description="RNA polymerase sigma factor 70 region 4 type 2" evidence="8">
    <location>
        <begin position="123"/>
        <end position="172"/>
    </location>
</feature>
<dbReference type="Pfam" id="PF04542">
    <property type="entry name" value="Sigma70_r2"/>
    <property type="match status" value="1"/>
</dbReference>
<comment type="similarity">
    <text evidence="1 6">Belongs to the sigma-70 factor family. ECF subfamily.</text>
</comment>
<dbReference type="EMBL" id="VIWO01000007">
    <property type="protein sequence ID" value="TWF37340.1"/>
    <property type="molecule type" value="Genomic_DNA"/>
</dbReference>
<dbReference type="InterPro" id="IPR013324">
    <property type="entry name" value="RNA_pol_sigma_r3/r4-like"/>
</dbReference>
<keyword evidence="4 6" id="KW-0238">DNA-binding</keyword>
<dbReference type="InterPro" id="IPR000838">
    <property type="entry name" value="RNA_pol_sigma70_ECF_CS"/>
</dbReference>
<evidence type="ECO:0000313" key="10">
    <source>
        <dbReference type="Proteomes" id="UP000320811"/>
    </source>
</evidence>
<dbReference type="Pfam" id="PF08281">
    <property type="entry name" value="Sigma70_r4_2"/>
    <property type="match status" value="1"/>
</dbReference>
<evidence type="ECO:0000256" key="2">
    <source>
        <dbReference type="ARBA" id="ARBA00023015"/>
    </source>
</evidence>
<dbReference type="PANTHER" id="PTHR43133">
    <property type="entry name" value="RNA POLYMERASE ECF-TYPE SIGMA FACTO"/>
    <property type="match status" value="1"/>
</dbReference>
<proteinExistence type="inferred from homology"/>
<evidence type="ECO:0000256" key="6">
    <source>
        <dbReference type="RuleBase" id="RU000716"/>
    </source>
</evidence>
<keyword evidence="5 6" id="KW-0804">Transcription</keyword>
<dbReference type="InterPro" id="IPR014284">
    <property type="entry name" value="RNA_pol_sigma-70_dom"/>
</dbReference>
<evidence type="ECO:0000259" key="8">
    <source>
        <dbReference type="Pfam" id="PF08281"/>
    </source>
</evidence>
<dbReference type="OrthoDB" id="799938at2"/>
<dbReference type="GO" id="GO:0006352">
    <property type="term" value="P:DNA-templated transcription initiation"/>
    <property type="evidence" value="ECO:0007669"/>
    <property type="project" value="InterPro"/>
</dbReference>
<dbReference type="InterPro" id="IPR036388">
    <property type="entry name" value="WH-like_DNA-bd_sf"/>
</dbReference>
<evidence type="ECO:0000256" key="4">
    <source>
        <dbReference type="ARBA" id="ARBA00023125"/>
    </source>
</evidence>
<dbReference type="InterPro" id="IPR013249">
    <property type="entry name" value="RNA_pol_sigma70_r4_t2"/>
</dbReference>
<evidence type="ECO:0000313" key="9">
    <source>
        <dbReference type="EMBL" id="TWF37340.1"/>
    </source>
</evidence>
<evidence type="ECO:0000256" key="3">
    <source>
        <dbReference type="ARBA" id="ARBA00023082"/>
    </source>
</evidence>
<dbReference type="Gene3D" id="1.10.1740.10">
    <property type="match status" value="1"/>
</dbReference>
<reference evidence="9 10" key="1">
    <citation type="submission" date="2019-06" db="EMBL/GenBank/DDBJ databases">
        <title>Sorghum-associated microbial communities from plants grown in Nebraska, USA.</title>
        <authorList>
            <person name="Schachtman D."/>
        </authorList>
    </citation>
    <scope>NUCLEOTIDE SEQUENCE [LARGE SCALE GENOMIC DNA]</scope>
    <source>
        <strain evidence="9 10">1209</strain>
    </source>
</reference>
<dbReference type="InterPro" id="IPR007627">
    <property type="entry name" value="RNA_pol_sigma70_r2"/>
</dbReference>
<evidence type="ECO:0000256" key="5">
    <source>
        <dbReference type="ARBA" id="ARBA00023163"/>
    </source>
</evidence>
<dbReference type="InterPro" id="IPR039425">
    <property type="entry name" value="RNA_pol_sigma-70-like"/>
</dbReference>
<dbReference type="Proteomes" id="UP000320811">
    <property type="component" value="Unassembled WGS sequence"/>
</dbReference>
<protein>
    <recommendedName>
        <fullName evidence="6">RNA polymerase sigma factor</fullName>
    </recommendedName>
</protein>
<keyword evidence="10" id="KW-1185">Reference proteome</keyword>